<gene>
    <name evidence="8" type="ORF">D9615_005104</name>
</gene>
<feature type="compositionally biased region" description="Basic residues" evidence="6">
    <location>
        <begin position="73"/>
        <end position="83"/>
    </location>
</feature>
<dbReference type="Pfam" id="PF00225">
    <property type="entry name" value="Kinesin"/>
    <property type="match status" value="1"/>
</dbReference>
<evidence type="ECO:0000256" key="3">
    <source>
        <dbReference type="ARBA" id="ARBA00022840"/>
    </source>
</evidence>
<name>A0A8H5M1Q7_9AGAR</name>
<dbReference type="GO" id="GO:0007018">
    <property type="term" value="P:microtubule-based movement"/>
    <property type="evidence" value="ECO:0007669"/>
    <property type="project" value="InterPro"/>
</dbReference>
<evidence type="ECO:0000256" key="5">
    <source>
        <dbReference type="PROSITE-ProRule" id="PRU00283"/>
    </source>
</evidence>
<feature type="compositionally biased region" description="Basic and acidic residues" evidence="6">
    <location>
        <begin position="791"/>
        <end position="802"/>
    </location>
</feature>
<dbReference type="EMBL" id="JAACJP010000023">
    <property type="protein sequence ID" value="KAF5377617.1"/>
    <property type="molecule type" value="Genomic_DNA"/>
</dbReference>
<dbReference type="OrthoDB" id="123929at2759"/>
<dbReference type="GO" id="GO:0008017">
    <property type="term" value="F:microtubule binding"/>
    <property type="evidence" value="ECO:0007669"/>
    <property type="project" value="InterPro"/>
</dbReference>
<dbReference type="PROSITE" id="PS50067">
    <property type="entry name" value="KINESIN_MOTOR_2"/>
    <property type="match status" value="1"/>
</dbReference>
<protein>
    <recommendedName>
        <fullName evidence="7">Kinesin motor domain-containing protein</fullName>
    </recommendedName>
</protein>
<dbReference type="GO" id="GO:0003777">
    <property type="term" value="F:microtubule motor activity"/>
    <property type="evidence" value="ECO:0007669"/>
    <property type="project" value="InterPro"/>
</dbReference>
<evidence type="ECO:0000256" key="4">
    <source>
        <dbReference type="ARBA" id="ARBA00023175"/>
    </source>
</evidence>
<dbReference type="GO" id="GO:0005871">
    <property type="term" value="C:kinesin complex"/>
    <property type="evidence" value="ECO:0007669"/>
    <property type="project" value="TreeGrafter"/>
</dbReference>
<keyword evidence="2 5" id="KW-0547">Nucleotide-binding</keyword>
<feature type="binding site" evidence="5">
    <location>
        <begin position="193"/>
        <end position="200"/>
    </location>
    <ligand>
        <name>ATP</name>
        <dbReference type="ChEBI" id="CHEBI:30616"/>
    </ligand>
</feature>
<feature type="domain" description="Kinesin motor" evidence="7">
    <location>
        <begin position="98"/>
        <end position="550"/>
    </location>
</feature>
<feature type="region of interest" description="Disordered" evidence="6">
    <location>
        <begin position="1"/>
        <end position="93"/>
    </location>
</feature>
<dbReference type="SUPFAM" id="SSF52540">
    <property type="entry name" value="P-loop containing nucleoside triphosphate hydrolases"/>
    <property type="match status" value="1"/>
</dbReference>
<keyword evidence="3 5" id="KW-0067">ATP-binding</keyword>
<feature type="compositionally biased region" description="Basic and acidic residues" evidence="6">
    <location>
        <begin position="909"/>
        <end position="924"/>
    </location>
</feature>
<dbReference type="AlphaFoldDB" id="A0A8H5M1Q7"/>
<comment type="similarity">
    <text evidence="5">Belongs to the TRAFAC class myosin-kinesin ATPase superfamily. Kinesin family.</text>
</comment>
<evidence type="ECO:0000256" key="1">
    <source>
        <dbReference type="ARBA" id="ARBA00022701"/>
    </source>
</evidence>
<evidence type="ECO:0000313" key="9">
    <source>
        <dbReference type="Proteomes" id="UP000565441"/>
    </source>
</evidence>
<feature type="region of interest" description="Disordered" evidence="6">
    <location>
        <begin position="128"/>
        <end position="147"/>
    </location>
</feature>
<evidence type="ECO:0000256" key="6">
    <source>
        <dbReference type="SAM" id="MobiDB-lite"/>
    </source>
</evidence>
<dbReference type="PRINTS" id="PR00380">
    <property type="entry name" value="KINESINHEAVY"/>
</dbReference>
<sequence length="1005" mass="111441">MADKPTAATRASTRTKTAPAPIPPTTRTTRARAATAKAATPVTTTTTTIVKKAAARKPLVNRDNSVEAASKTAPKHATSRKTAAKQTNNTVSDADREPIMAYLRIRPHLGDDQTVFQPYLTPLSETSVQMTDPNEQQNKPARFRPSTLPPSSIYTFSHVFPPDISQSYFFTKTTLPLVNDVLQGQNGLLFTYGVTNSGKTYTVQGGAREGSAGILPRTLDVIFNSIEGLHGDGRFRPIRLQGIEPADPNDSKPLPVTPEPALAEVFGQHLESSPSDSDIDPTVLKLDRNYEYTIWLSYAEVYNEKVYDLLESVKDDSKPASGVLRPTTGKTMVLTRAALPLKPSPASDNGDSATTGKYISGLRQFRVHSALQAKALVKLGQLHRRVFGTLANSESSRSHGMVIIKVVKGHRGERDDPTALQVSRLTLVDLAGSERTKHTHTTGDRLREAGNINKSLMVLGQCMEVMRSNQRKLAMSLGQEGIGKEGRMDTRDVKKGLAVVPFRHSKLTEALMDYFIGDGKAVMIVNVNPYDTGYDENSHVMRFAALAREVFITPAPAPVHRFPNGMKGPGKINGTTIKELGPLTLKDSEILPRPYHRKVTISIGGQMSGKQAAEAILEVLEEDEPPNDEKDDSYDDEPINPLVDALFDEVEDLRMRLFESEMRCAIIEAETREEVMREMEERMRNMEVMYSRRLMKELEQNELKTDAKIDMLHQSGLFGSPVKKSQIQRPLSDHFEAEEVSLVDDEDASGEEFASEDDSHSDPSRSLSLSPLAKKDKTSAPRALDARSSTVRREIREVRKFIPDQPLPSDHEDAEMTETETGDDESVAASGTIRSDVEDDEDEFDDDYQEDFDEEDEWVPPAASSSAHDKTPKTKKTAQRALSSQECDNGQSKVLPHASKSNPSRVSKLARDMDDLSLNGRDDSVVILPVKKYRPRQPSSNNNDEEQEDENENEELELFVPKKKKRQLGKKPVMTEEQIEKAASAVERNSTRADGVKNIRRLTGR</sequence>
<feature type="compositionally biased region" description="Acidic residues" evidence="6">
    <location>
        <begin position="943"/>
        <end position="957"/>
    </location>
</feature>
<dbReference type="SMART" id="SM00129">
    <property type="entry name" value="KISc"/>
    <property type="match status" value="1"/>
</dbReference>
<feature type="region of interest" description="Disordered" evidence="6">
    <location>
        <begin position="741"/>
        <end position="1005"/>
    </location>
</feature>
<dbReference type="GO" id="GO:0005874">
    <property type="term" value="C:microtubule"/>
    <property type="evidence" value="ECO:0007669"/>
    <property type="project" value="UniProtKB-KW"/>
</dbReference>
<dbReference type="InterPro" id="IPR027417">
    <property type="entry name" value="P-loop_NTPase"/>
</dbReference>
<dbReference type="Proteomes" id="UP000565441">
    <property type="component" value="Unassembled WGS sequence"/>
</dbReference>
<reference evidence="8 9" key="1">
    <citation type="journal article" date="2020" name="ISME J.">
        <title>Uncovering the hidden diversity of litter-decomposition mechanisms in mushroom-forming fungi.</title>
        <authorList>
            <person name="Floudas D."/>
            <person name="Bentzer J."/>
            <person name="Ahren D."/>
            <person name="Johansson T."/>
            <person name="Persson P."/>
            <person name="Tunlid A."/>
        </authorList>
    </citation>
    <scope>NUCLEOTIDE SEQUENCE [LARGE SCALE GENOMIC DNA]</scope>
    <source>
        <strain evidence="8 9">CBS 661.87</strain>
    </source>
</reference>
<keyword evidence="9" id="KW-1185">Reference proteome</keyword>
<proteinExistence type="inferred from homology"/>
<dbReference type="PROSITE" id="PS00411">
    <property type="entry name" value="KINESIN_MOTOR_1"/>
    <property type="match status" value="1"/>
</dbReference>
<organism evidence="8 9">
    <name type="scientific">Tricholomella constricta</name>
    <dbReference type="NCBI Taxonomy" id="117010"/>
    <lineage>
        <taxon>Eukaryota</taxon>
        <taxon>Fungi</taxon>
        <taxon>Dikarya</taxon>
        <taxon>Basidiomycota</taxon>
        <taxon>Agaricomycotina</taxon>
        <taxon>Agaricomycetes</taxon>
        <taxon>Agaricomycetidae</taxon>
        <taxon>Agaricales</taxon>
        <taxon>Tricholomatineae</taxon>
        <taxon>Lyophyllaceae</taxon>
        <taxon>Tricholomella</taxon>
    </lineage>
</organism>
<evidence type="ECO:0000256" key="2">
    <source>
        <dbReference type="ARBA" id="ARBA00022741"/>
    </source>
</evidence>
<keyword evidence="4 5" id="KW-0505">Motor protein</keyword>
<evidence type="ECO:0000313" key="8">
    <source>
        <dbReference type="EMBL" id="KAF5377617.1"/>
    </source>
</evidence>
<feature type="compositionally biased region" description="Polar residues" evidence="6">
    <location>
        <begin position="880"/>
        <end position="892"/>
    </location>
</feature>
<dbReference type="Gene3D" id="3.40.850.10">
    <property type="entry name" value="Kinesin motor domain"/>
    <property type="match status" value="1"/>
</dbReference>
<feature type="compositionally biased region" description="Acidic residues" evidence="6">
    <location>
        <begin position="812"/>
        <end position="826"/>
    </location>
</feature>
<evidence type="ECO:0000259" key="7">
    <source>
        <dbReference type="PROSITE" id="PS50067"/>
    </source>
</evidence>
<dbReference type="InterPro" id="IPR019821">
    <property type="entry name" value="Kinesin_motor_CS"/>
</dbReference>
<dbReference type="PANTHER" id="PTHR24115:SF1008">
    <property type="entry name" value="KINESIN-LIKE PROTEIN SUBITO"/>
    <property type="match status" value="1"/>
</dbReference>
<dbReference type="GO" id="GO:0016887">
    <property type="term" value="F:ATP hydrolysis activity"/>
    <property type="evidence" value="ECO:0007669"/>
    <property type="project" value="TreeGrafter"/>
</dbReference>
<dbReference type="GO" id="GO:0005524">
    <property type="term" value="F:ATP binding"/>
    <property type="evidence" value="ECO:0007669"/>
    <property type="project" value="UniProtKB-UniRule"/>
</dbReference>
<keyword evidence="1" id="KW-0493">Microtubule</keyword>
<dbReference type="GO" id="GO:0005634">
    <property type="term" value="C:nucleus"/>
    <property type="evidence" value="ECO:0007669"/>
    <property type="project" value="TreeGrafter"/>
</dbReference>
<dbReference type="InterPro" id="IPR001752">
    <property type="entry name" value="Kinesin_motor_dom"/>
</dbReference>
<feature type="compositionally biased region" description="Acidic residues" evidence="6">
    <location>
        <begin position="837"/>
        <end position="858"/>
    </location>
</feature>
<dbReference type="InterPro" id="IPR027640">
    <property type="entry name" value="Kinesin-like_fam"/>
</dbReference>
<comment type="caution">
    <text evidence="8">The sequence shown here is derived from an EMBL/GenBank/DDBJ whole genome shotgun (WGS) entry which is preliminary data.</text>
</comment>
<dbReference type="InterPro" id="IPR036961">
    <property type="entry name" value="Kinesin_motor_dom_sf"/>
</dbReference>
<feature type="compositionally biased region" description="Low complexity" evidence="6">
    <location>
        <begin position="1"/>
        <end position="52"/>
    </location>
</feature>
<feature type="compositionally biased region" description="Acidic residues" evidence="6">
    <location>
        <begin position="741"/>
        <end position="756"/>
    </location>
</feature>
<dbReference type="PANTHER" id="PTHR24115">
    <property type="entry name" value="KINESIN-RELATED"/>
    <property type="match status" value="1"/>
</dbReference>
<accession>A0A8H5M1Q7</accession>
<feature type="compositionally biased region" description="Polar residues" evidence="6">
    <location>
        <begin position="128"/>
        <end position="139"/>
    </location>
</feature>